<name>A0ACB0Y1I4_MELEN</name>
<reference evidence="1" key="1">
    <citation type="submission" date="2023-11" db="EMBL/GenBank/DDBJ databases">
        <authorList>
            <person name="Poullet M."/>
        </authorList>
    </citation>
    <scope>NUCLEOTIDE SEQUENCE</scope>
    <source>
        <strain evidence="1">E1834</strain>
    </source>
</reference>
<organism evidence="1 2">
    <name type="scientific">Meloidogyne enterolobii</name>
    <name type="common">Root-knot nematode worm</name>
    <name type="synonym">Meloidogyne mayaguensis</name>
    <dbReference type="NCBI Taxonomy" id="390850"/>
    <lineage>
        <taxon>Eukaryota</taxon>
        <taxon>Metazoa</taxon>
        <taxon>Ecdysozoa</taxon>
        <taxon>Nematoda</taxon>
        <taxon>Chromadorea</taxon>
        <taxon>Rhabditida</taxon>
        <taxon>Tylenchina</taxon>
        <taxon>Tylenchomorpha</taxon>
        <taxon>Tylenchoidea</taxon>
        <taxon>Meloidogynidae</taxon>
        <taxon>Meloidogyninae</taxon>
        <taxon>Meloidogyne</taxon>
    </lineage>
</organism>
<comment type="caution">
    <text evidence="1">The sequence shown here is derived from an EMBL/GenBank/DDBJ whole genome shotgun (WGS) entry which is preliminary data.</text>
</comment>
<proteinExistence type="predicted"/>
<evidence type="ECO:0000313" key="2">
    <source>
        <dbReference type="Proteomes" id="UP001497535"/>
    </source>
</evidence>
<gene>
    <name evidence="1" type="ORF">MENTE1834_LOCUS6407</name>
</gene>
<evidence type="ECO:0000313" key="1">
    <source>
        <dbReference type="EMBL" id="CAK5027479.1"/>
    </source>
</evidence>
<sequence>MGAFLDKPKTEKTNDIGVGRDYRYVVASMQGWRIDMEDAHHVKISIGKDPPFENWSFFAVFDGHAGSNVAFHSAENLLQTLLETQAFRDVKAELNSNDQKITEKSKTLIKEGMRSGFLQLDASMENLPGGTEKERSGTTAICAILTPDYIFFANLGDSRGILSRKSDNIFSTEDHKPYVEKERDRIVKAGGSVMIQRVNGSLAVSRALGDYEYKSVPGLCPTDQLVSPEPDIYIIERNKEDDEFLVLACDGIYDVLENEELCRLVRSRLTVTEDLKVKIYFYFINPILQRASNQVLDVCLSKGSRDNMTMIMVVFDAAPKVNEEAVKLENIWLESVDKRLKDSITLILKQEGFDDDSPSTCDIHLARSLIDRILEEKNKIEESQQRQQSPQQQEANNLSNNLVENTDDTIKTATEVEAGEEIDYDQIAAYFLGVLPREFHVLLGKREESAFERLILMSFVLVFLKAATFALIKLLSSLLYLRCRRLLGFVMHRLYFKRHAFYLLTNSLDNPDQRMTQDIEKCTRLLACELLGPLLLTPFIVIYYTYLTYNSSGYLGPLTIYLFFTSATIINRILITKTIPLVAEQEKREGDLRARHLEVRTNVESIAFYQAGFTENVFTNQKLKHLLKTQKILIIWQFWLNLATNCFDFFGGILSYIIIAIAIFVQNKYDDKIGPPELNGIVSENAFYYLYLIRSFTGLISLSQNVGDFGGVTHRVVELYEELTRVHSDQLETERPPSTVPSSVVVIASDEGKSSKIGCGCVKKTPKDDSNGRIQKELHGRQTQHAILASDSDDDEAEYLLGENGSQRNWLDLAAEPAIVFDSVTIVLPDDPTRVLILNLSLQVMQNRNLLISGESGTGKTSLLRVMAGLWNCCCTGNVERNRPLRPPSSLFFVPQRAYFPLGHSLRQQLVYPLKALPVERDLDRLAKILDWIKMDYLLVRCGGFDATRLSIGRVLYHRPRIAFLDEATSCLGFDMESALYQLFREEGITVVSTGHRFSLKQFHDLELSLRGRQWTIIDLLEASHTDRSITSNNTAS</sequence>
<protein>
    <submittedName>
        <fullName evidence="1">Uncharacterized protein</fullName>
    </submittedName>
</protein>
<dbReference type="EMBL" id="CAVMJV010000004">
    <property type="protein sequence ID" value="CAK5027479.1"/>
    <property type="molecule type" value="Genomic_DNA"/>
</dbReference>
<keyword evidence="2" id="KW-1185">Reference proteome</keyword>
<dbReference type="Proteomes" id="UP001497535">
    <property type="component" value="Unassembled WGS sequence"/>
</dbReference>
<accession>A0ACB0Y1I4</accession>